<keyword evidence="8" id="KW-1185">Reference proteome</keyword>
<dbReference type="OrthoDB" id="45309at2759"/>
<dbReference type="AlphaFoldDB" id="A0A2C6KVE6"/>
<dbReference type="SUPFAM" id="SSF52151">
    <property type="entry name" value="FabD/lysophospholipase-like"/>
    <property type="match status" value="1"/>
</dbReference>
<evidence type="ECO:0000256" key="1">
    <source>
        <dbReference type="ARBA" id="ARBA00022801"/>
    </source>
</evidence>
<feature type="non-terminal residue" evidence="7">
    <location>
        <position position="714"/>
    </location>
</feature>
<reference evidence="7 8" key="1">
    <citation type="journal article" date="2017" name="Int. J. Parasitol.">
        <title>The genome of the protozoan parasite Cystoisospora suis and a reverse vaccinology approach to identify vaccine candidates.</title>
        <authorList>
            <person name="Palmieri N."/>
            <person name="Shrestha A."/>
            <person name="Ruttkowski B."/>
            <person name="Beck T."/>
            <person name="Vogl C."/>
            <person name="Tomley F."/>
            <person name="Blake D.P."/>
            <person name="Joachim A."/>
        </authorList>
    </citation>
    <scope>NUCLEOTIDE SEQUENCE [LARGE SCALE GENOMIC DNA]</scope>
    <source>
        <strain evidence="7 8">Wien I</strain>
    </source>
</reference>
<dbReference type="PANTHER" id="PTHR14226:SF64">
    <property type="entry name" value="PNPLA DOMAIN-CONTAINING PROTEIN"/>
    <property type="match status" value="1"/>
</dbReference>
<keyword evidence="3" id="KW-0443">Lipid metabolism</keyword>
<dbReference type="Proteomes" id="UP000221165">
    <property type="component" value="Unassembled WGS sequence"/>
</dbReference>
<evidence type="ECO:0000256" key="5">
    <source>
        <dbReference type="SAM" id="MobiDB-lite"/>
    </source>
</evidence>
<protein>
    <submittedName>
        <fullName evidence="7">Patatin family protein</fullName>
    </submittedName>
</protein>
<dbReference type="InterPro" id="IPR016035">
    <property type="entry name" value="Acyl_Trfase/lysoPLipase"/>
</dbReference>
<dbReference type="GO" id="GO:0052689">
    <property type="term" value="F:carboxylic ester hydrolase activity"/>
    <property type="evidence" value="ECO:0007669"/>
    <property type="project" value="UniProtKB-ARBA"/>
</dbReference>
<evidence type="ECO:0000313" key="7">
    <source>
        <dbReference type="EMBL" id="PHJ20112.1"/>
    </source>
</evidence>
<dbReference type="PROSITE" id="PS51635">
    <property type="entry name" value="PNPLA"/>
    <property type="match status" value="1"/>
</dbReference>
<dbReference type="EMBL" id="MIGC01003020">
    <property type="protein sequence ID" value="PHJ20112.1"/>
    <property type="molecule type" value="Genomic_DNA"/>
</dbReference>
<comment type="caution">
    <text evidence="4">Lacks conserved residue(s) required for the propagation of feature annotation.</text>
</comment>
<dbReference type="VEuPathDB" id="ToxoDB:CSUI_006053"/>
<feature type="short sequence motif" description="GXSXG" evidence="4">
    <location>
        <begin position="310"/>
        <end position="314"/>
    </location>
</feature>
<dbReference type="Pfam" id="PF01734">
    <property type="entry name" value="Patatin"/>
    <property type="match status" value="1"/>
</dbReference>
<proteinExistence type="predicted"/>
<dbReference type="PANTHER" id="PTHR14226">
    <property type="entry name" value="NEUROPATHY TARGET ESTERASE/SWISS CHEESE D.MELANOGASTER"/>
    <property type="match status" value="1"/>
</dbReference>
<keyword evidence="2" id="KW-0442">Lipid degradation</keyword>
<sequence>MAAAPVLSRAVEARKRSPQLPLPNTVGPRLLFFPRFLVLAAISVVQIWAGTCPSFATHPLSPRLPRAVAYGSGAVPDCLQRWPRCHLMSDFFKDAASHNEKDNLVFCRCFRQRPVRGPGFALPSKAMCTAQRHSTTQTAASFFRRRRLKLRYAEQLDKALRRGVPLRLLEVSGDLRPPAYGFNPMLVIQFDTLLDSVISSPLAAPSRAARASILHFLSKEAGSNTGEAILKAAQTYKTLTGSLLKVVHPVLLTMYRRKAGQRAAAASLGNDVHRLALAIEGGAMRGCVSAGMAVALHHMGFADAFDAVFGSSAGSLVGAYFISRQLPYEGAQIYYDWLPHMGRKFLDLRRIGRGLGLGFLLDGDIQDFLLNRLGKPLLNLDVLLTDIVQRQQPLNWERFRANDRKQPLKIVTSGLWSQRPIVLDSGHGNVRDLPSLTACVRASMLLPGLAGPVVHLPAHPDSRNLKSHFLPLIASSALPRFARQAPCGLVSEPLADALLYEPVPYRSAIAQGYDQVLVLRSRPDGKRVGRLAGVEAAIENRLARRFFAGKHKLVHVYEYMKQRQHRIRYMKDMLVLNSATNNVEEIKVEDAEGAVKRGHAFAVALDASSSEIARIAMVREQILQGVRAGFARLFDVVVPDPQQRGQGFQEALKVFPESLQAVTETLTSASSPISSIPPTPPPFDDVSNLSADPKELAEYTLESACQEERRRREN</sequence>
<evidence type="ECO:0000256" key="2">
    <source>
        <dbReference type="ARBA" id="ARBA00022963"/>
    </source>
</evidence>
<dbReference type="GeneID" id="94429429"/>
<feature type="region of interest" description="Disordered" evidence="5">
    <location>
        <begin position="667"/>
        <end position="691"/>
    </location>
</feature>
<dbReference type="GO" id="GO:0016298">
    <property type="term" value="F:lipase activity"/>
    <property type="evidence" value="ECO:0007669"/>
    <property type="project" value="UniProtKB-ARBA"/>
</dbReference>
<accession>A0A2C6KVE6</accession>
<evidence type="ECO:0000256" key="3">
    <source>
        <dbReference type="ARBA" id="ARBA00023098"/>
    </source>
</evidence>
<dbReference type="InterPro" id="IPR002641">
    <property type="entry name" value="PNPLA_dom"/>
</dbReference>
<comment type="caution">
    <text evidence="7">The sequence shown here is derived from an EMBL/GenBank/DDBJ whole genome shotgun (WGS) entry which is preliminary data.</text>
</comment>
<dbReference type="GO" id="GO:0016042">
    <property type="term" value="P:lipid catabolic process"/>
    <property type="evidence" value="ECO:0007669"/>
    <property type="project" value="UniProtKB-KW"/>
</dbReference>
<dbReference type="Gene3D" id="3.40.1090.10">
    <property type="entry name" value="Cytosolic phospholipase A2 catalytic domain"/>
    <property type="match status" value="1"/>
</dbReference>
<evidence type="ECO:0000256" key="4">
    <source>
        <dbReference type="PROSITE-ProRule" id="PRU01161"/>
    </source>
</evidence>
<evidence type="ECO:0000259" key="6">
    <source>
        <dbReference type="PROSITE" id="PS51635"/>
    </source>
</evidence>
<keyword evidence="1" id="KW-0378">Hydrolase</keyword>
<dbReference type="InterPro" id="IPR050301">
    <property type="entry name" value="NTE"/>
</dbReference>
<feature type="domain" description="PNPLA" evidence="6">
    <location>
        <begin position="277"/>
        <end position="480"/>
    </location>
</feature>
<name>A0A2C6KVE6_9APIC</name>
<organism evidence="7 8">
    <name type="scientific">Cystoisospora suis</name>
    <dbReference type="NCBI Taxonomy" id="483139"/>
    <lineage>
        <taxon>Eukaryota</taxon>
        <taxon>Sar</taxon>
        <taxon>Alveolata</taxon>
        <taxon>Apicomplexa</taxon>
        <taxon>Conoidasida</taxon>
        <taxon>Coccidia</taxon>
        <taxon>Eucoccidiorida</taxon>
        <taxon>Eimeriorina</taxon>
        <taxon>Sarcocystidae</taxon>
        <taxon>Cystoisospora</taxon>
    </lineage>
</organism>
<dbReference type="RefSeq" id="XP_067921803.1">
    <property type="nucleotide sequence ID" value="XM_068066218.1"/>
</dbReference>
<evidence type="ECO:0000313" key="8">
    <source>
        <dbReference type="Proteomes" id="UP000221165"/>
    </source>
</evidence>
<gene>
    <name evidence="7" type="ORF">CSUI_006053</name>
</gene>